<reference evidence="1 2" key="1">
    <citation type="submission" date="2015-01" db="EMBL/GenBank/DDBJ databases">
        <title>Lactococcus lactis subsp.lactis JCM 5805 whole genome shotgun sequence.</title>
        <authorList>
            <person name="Fujii T."/>
            <person name="Tomita Y."/>
            <person name="Ikushima S."/>
            <person name="Fujiwara D."/>
        </authorList>
    </citation>
    <scope>NUCLEOTIDE SEQUENCE [LARGE SCALE GENOMIC DNA]</scope>
    <source>
        <strain evidence="1 2">JCM 5805</strain>
    </source>
</reference>
<dbReference type="PATRIC" id="fig|1360.96.peg.1320"/>
<accession>A0A0B8R1C7</accession>
<comment type="caution">
    <text evidence="1">The sequence shown here is derived from an EMBL/GenBank/DDBJ whole genome shotgun (WGS) entry which is preliminary data.</text>
</comment>
<gene>
    <name evidence="1" type="ORF">JCM5805K_1177</name>
</gene>
<name>A0A0B8R1C7_LACLL</name>
<evidence type="ECO:0000313" key="2">
    <source>
        <dbReference type="Proteomes" id="UP000031847"/>
    </source>
</evidence>
<evidence type="ECO:0000313" key="1">
    <source>
        <dbReference type="EMBL" id="GAM80069.1"/>
    </source>
</evidence>
<dbReference type="Proteomes" id="UP000031847">
    <property type="component" value="Unassembled WGS sequence"/>
</dbReference>
<sequence>MKMMNKNTQKTDTTPKKKRILPWLIPLIVGMIFLSLVITLFSVSKVAKIYHQVEKQELLDEVTHTINNGKKQLVTSQGSNPFYIDIKASESCTDTIVVTLIVENDYVSYIKNDMPMIKKWIIEGMESAEGIKLTKSEHQWVKEMNFKMRFVLKDKTGKILGGFDYKIK</sequence>
<dbReference type="AlphaFoldDB" id="A0A0B8R1C7"/>
<organism evidence="1 2">
    <name type="scientific">Lactococcus lactis subsp. lactis</name>
    <name type="common">Streptococcus lactis</name>
    <dbReference type="NCBI Taxonomy" id="1360"/>
    <lineage>
        <taxon>Bacteria</taxon>
        <taxon>Bacillati</taxon>
        <taxon>Bacillota</taxon>
        <taxon>Bacilli</taxon>
        <taxon>Lactobacillales</taxon>
        <taxon>Streptococcaceae</taxon>
        <taxon>Lactococcus</taxon>
    </lineage>
</organism>
<protein>
    <submittedName>
        <fullName evidence="1">Antirepressor</fullName>
    </submittedName>
</protein>
<proteinExistence type="predicted"/>
<dbReference type="EMBL" id="BBSI01000017">
    <property type="protein sequence ID" value="GAM80069.1"/>
    <property type="molecule type" value="Genomic_DNA"/>
</dbReference>